<comment type="caution">
    <text evidence="2">The sequence shown here is derived from an EMBL/GenBank/DDBJ whole genome shotgun (WGS) entry which is preliminary data.</text>
</comment>
<reference evidence="2 3" key="1">
    <citation type="submission" date="2024-07" db="EMBL/GenBank/DDBJ databases">
        <title>Chromosome-level genome assembly of the water stick insect Ranatra chinensis (Heteroptera: Nepidae).</title>
        <authorList>
            <person name="Liu X."/>
        </authorList>
    </citation>
    <scope>NUCLEOTIDE SEQUENCE [LARGE SCALE GENOMIC DNA]</scope>
    <source>
        <strain evidence="2">Cailab_2021Rc</strain>
        <tissue evidence="2">Muscle</tissue>
    </source>
</reference>
<protein>
    <submittedName>
        <fullName evidence="2">Uncharacterized protein</fullName>
    </submittedName>
</protein>
<proteinExistence type="predicted"/>
<feature type="region of interest" description="Disordered" evidence="1">
    <location>
        <begin position="202"/>
        <end position="312"/>
    </location>
</feature>
<feature type="compositionally biased region" description="Polar residues" evidence="1">
    <location>
        <begin position="287"/>
        <end position="303"/>
    </location>
</feature>
<evidence type="ECO:0000256" key="1">
    <source>
        <dbReference type="SAM" id="MobiDB-lite"/>
    </source>
</evidence>
<keyword evidence="3" id="KW-1185">Reference proteome</keyword>
<dbReference type="AlphaFoldDB" id="A0ABD0XXF1"/>
<name>A0ABD0XXF1_9HEMI</name>
<accession>A0ABD0XXF1</accession>
<evidence type="ECO:0000313" key="3">
    <source>
        <dbReference type="Proteomes" id="UP001558652"/>
    </source>
</evidence>
<sequence length="344" mass="37926">MEERCIVRNCLQTSLVNSQQWICFVCKKKDLWPHRALVWALISILNNMSGKIGFRKYRDPVWCTDVSTCCRKRKSPALEPEVTVRKLAPKLLPQTSNNNNNINSSSNTTNVYTVINNSPRVQVVQVAPPGQQFLAEPNTTVAAPYVDTRWFQMAANYLIDNIGVICEQIKDVRDSVSNYDTIANISTAVTSLCNLTTVAGQQLSKSSTTLKRDWKNRTGPTPNNLGVLHHALAQSAVQTPPAQVQPPPPPPPPPSPPKPPSPPPPPPPPPPPTQPTPVVSSLEKENVSANSNQKVTKKTTSARNGIAKKAKSRVRFSVPKPVSIPELLQRYKIRECKVVLNKCC</sequence>
<dbReference type="Proteomes" id="UP001558652">
    <property type="component" value="Unassembled WGS sequence"/>
</dbReference>
<dbReference type="EMBL" id="JBFDAA010000018">
    <property type="protein sequence ID" value="KAL1115941.1"/>
    <property type="molecule type" value="Genomic_DNA"/>
</dbReference>
<evidence type="ECO:0000313" key="2">
    <source>
        <dbReference type="EMBL" id="KAL1115941.1"/>
    </source>
</evidence>
<gene>
    <name evidence="2" type="ORF">AAG570_005436</name>
</gene>
<feature type="compositionally biased region" description="Low complexity" evidence="1">
    <location>
        <begin position="233"/>
        <end position="242"/>
    </location>
</feature>
<feature type="compositionally biased region" description="Pro residues" evidence="1">
    <location>
        <begin position="243"/>
        <end position="275"/>
    </location>
</feature>
<organism evidence="2 3">
    <name type="scientific">Ranatra chinensis</name>
    <dbReference type="NCBI Taxonomy" id="642074"/>
    <lineage>
        <taxon>Eukaryota</taxon>
        <taxon>Metazoa</taxon>
        <taxon>Ecdysozoa</taxon>
        <taxon>Arthropoda</taxon>
        <taxon>Hexapoda</taxon>
        <taxon>Insecta</taxon>
        <taxon>Pterygota</taxon>
        <taxon>Neoptera</taxon>
        <taxon>Paraneoptera</taxon>
        <taxon>Hemiptera</taxon>
        <taxon>Heteroptera</taxon>
        <taxon>Panheteroptera</taxon>
        <taxon>Nepomorpha</taxon>
        <taxon>Nepidae</taxon>
        <taxon>Ranatrinae</taxon>
        <taxon>Ranatra</taxon>
    </lineage>
</organism>